<evidence type="ECO:0000313" key="8">
    <source>
        <dbReference type="EMBL" id="TMR11672.1"/>
    </source>
</evidence>
<evidence type="ECO:0000256" key="4">
    <source>
        <dbReference type="ARBA" id="ARBA00023002"/>
    </source>
</evidence>
<keyword evidence="9" id="KW-1185">Reference proteome</keyword>
<keyword evidence="3 7" id="KW-0479">Metal-binding</keyword>
<keyword evidence="6" id="KW-0503">Monooxygenase</keyword>
<dbReference type="OrthoDB" id="3217230at2"/>
<comment type="caution">
    <text evidence="8">The sequence shown here is derived from an EMBL/GenBank/DDBJ whole genome shotgun (WGS) entry which is preliminary data.</text>
</comment>
<dbReference type="GO" id="GO:0020037">
    <property type="term" value="F:heme binding"/>
    <property type="evidence" value="ECO:0007669"/>
    <property type="project" value="InterPro"/>
</dbReference>
<evidence type="ECO:0000256" key="5">
    <source>
        <dbReference type="ARBA" id="ARBA00023004"/>
    </source>
</evidence>
<name>A0A5S4F6B4_9ACTN</name>
<dbReference type="GO" id="GO:0004497">
    <property type="term" value="F:monooxygenase activity"/>
    <property type="evidence" value="ECO:0007669"/>
    <property type="project" value="UniProtKB-KW"/>
</dbReference>
<evidence type="ECO:0000256" key="1">
    <source>
        <dbReference type="ARBA" id="ARBA00010617"/>
    </source>
</evidence>
<comment type="similarity">
    <text evidence="1">Belongs to the cytochrome P450 family.</text>
</comment>
<dbReference type="Gene3D" id="1.10.630.10">
    <property type="entry name" value="Cytochrome P450"/>
    <property type="match status" value="1"/>
</dbReference>
<keyword evidence="4" id="KW-0560">Oxidoreductase</keyword>
<dbReference type="InterPro" id="IPR001128">
    <property type="entry name" value="Cyt_P450"/>
</dbReference>
<dbReference type="PRINTS" id="PR00385">
    <property type="entry name" value="P450"/>
</dbReference>
<dbReference type="GO" id="GO:0005506">
    <property type="term" value="F:iron ion binding"/>
    <property type="evidence" value="ECO:0007669"/>
    <property type="project" value="InterPro"/>
</dbReference>
<dbReference type="InterPro" id="IPR036396">
    <property type="entry name" value="Cyt_P450_sf"/>
</dbReference>
<dbReference type="PANTHER" id="PTHR24291:SF50">
    <property type="entry name" value="BIFUNCTIONAL ALBAFLAVENONE MONOOXYGENASE_TERPENE SYNTHASE"/>
    <property type="match status" value="1"/>
</dbReference>
<evidence type="ECO:0000256" key="2">
    <source>
        <dbReference type="ARBA" id="ARBA00022617"/>
    </source>
</evidence>
<dbReference type="SUPFAM" id="SSF48264">
    <property type="entry name" value="Cytochrome P450"/>
    <property type="match status" value="1"/>
</dbReference>
<dbReference type="EMBL" id="VCKX01000468">
    <property type="protein sequence ID" value="TMR11672.1"/>
    <property type="molecule type" value="Genomic_DNA"/>
</dbReference>
<dbReference type="InterPro" id="IPR050196">
    <property type="entry name" value="Cytochrome_P450_Monoox"/>
</dbReference>
<proteinExistence type="inferred from homology"/>
<comment type="cofactor">
    <cofactor evidence="7">
        <name>heme</name>
        <dbReference type="ChEBI" id="CHEBI:30413"/>
    </cofactor>
</comment>
<dbReference type="PRINTS" id="PR00463">
    <property type="entry name" value="EP450I"/>
</dbReference>
<feature type="binding site" description="axial binding residue" evidence="7">
    <location>
        <position position="412"/>
    </location>
    <ligand>
        <name>heme</name>
        <dbReference type="ChEBI" id="CHEBI:30413"/>
    </ligand>
    <ligandPart>
        <name>Fe</name>
        <dbReference type="ChEBI" id="CHEBI:18248"/>
    </ligandPart>
</feature>
<dbReference type="PANTHER" id="PTHR24291">
    <property type="entry name" value="CYTOCHROME P450 FAMILY 4"/>
    <property type="match status" value="1"/>
</dbReference>
<keyword evidence="2 7" id="KW-0349">Heme</keyword>
<gene>
    <name evidence="8" type="ORF">ETD85_59085</name>
</gene>
<evidence type="ECO:0000256" key="7">
    <source>
        <dbReference type="PIRSR" id="PIRSR602401-1"/>
    </source>
</evidence>
<protein>
    <submittedName>
        <fullName evidence="8">Cytochrome P450</fullName>
    </submittedName>
</protein>
<keyword evidence="5 7" id="KW-0408">Iron</keyword>
<sequence length="467" mass="51818">MTYVRKCPISRCGHHGRSAVTFGGVPVREARTLPFLRSLARHARTPVQAFEDASNRAGGELVRLNMGPFRPYLVTHPDHVQHILKTNQPNYVRSGMFWDPLAPLLGQGILSDGEGWAASRKILQPVFTARYLNSLTERMAEIIDRLVETTVVPGRRFDVAQGISDLIHPTIVRLFLGATISDSDIERLAPAYDTGVTARSIRLLLPFAPERLPLPGDGAFKQAVKTIDEVVYPRIRYARARGGEAVDLVSRLVSARRDEASADRLIRDDMVAIHGAATETSVTALTWVWPVLDAHPQIAAKVYEEVRRVVGRGPVTVAHLPELTYLKMFVDELVRLYPPGWILPRTAARADRIGDTEIAAGSTMVLSPYLTHRLPEFWDRPHEFDPERFAPGNERAGHRYAYFPFAAGPHVCLGPHLFLMEALLLIAGILCRFRPVLHTTGPVTPRLASTLRPPAGLSMTLVPVEHA</sequence>
<dbReference type="GO" id="GO:0016705">
    <property type="term" value="F:oxidoreductase activity, acting on paired donors, with incorporation or reduction of molecular oxygen"/>
    <property type="evidence" value="ECO:0007669"/>
    <property type="project" value="InterPro"/>
</dbReference>
<dbReference type="Pfam" id="PF00067">
    <property type="entry name" value="p450"/>
    <property type="match status" value="1"/>
</dbReference>
<accession>A0A5S4F6B4</accession>
<evidence type="ECO:0000256" key="3">
    <source>
        <dbReference type="ARBA" id="ARBA00022723"/>
    </source>
</evidence>
<reference evidence="8 9" key="1">
    <citation type="submission" date="2019-05" db="EMBL/GenBank/DDBJ databases">
        <title>Draft genome sequence of Nonomuraea zeae DSM 100528.</title>
        <authorList>
            <person name="Saricaoglu S."/>
            <person name="Isik K."/>
        </authorList>
    </citation>
    <scope>NUCLEOTIDE SEQUENCE [LARGE SCALE GENOMIC DNA]</scope>
    <source>
        <strain evidence="8 9">DSM 100528</strain>
    </source>
</reference>
<dbReference type="AlphaFoldDB" id="A0A5S4F6B4"/>
<evidence type="ECO:0000313" key="9">
    <source>
        <dbReference type="Proteomes" id="UP000306628"/>
    </source>
</evidence>
<dbReference type="Proteomes" id="UP000306628">
    <property type="component" value="Unassembled WGS sequence"/>
</dbReference>
<evidence type="ECO:0000256" key="6">
    <source>
        <dbReference type="ARBA" id="ARBA00023033"/>
    </source>
</evidence>
<organism evidence="8 9">
    <name type="scientific">Nonomuraea zeae</name>
    <dbReference type="NCBI Taxonomy" id="1642303"/>
    <lineage>
        <taxon>Bacteria</taxon>
        <taxon>Bacillati</taxon>
        <taxon>Actinomycetota</taxon>
        <taxon>Actinomycetes</taxon>
        <taxon>Streptosporangiales</taxon>
        <taxon>Streptosporangiaceae</taxon>
        <taxon>Nonomuraea</taxon>
    </lineage>
</organism>
<dbReference type="InterPro" id="IPR002401">
    <property type="entry name" value="Cyt_P450_E_grp-I"/>
</dbReference>